<evidence type="ECO:0000256" key="4">
    <source>
        <dbReference type="ARBA" id="ARBA00033987"/>
    </source>
</evidence>
<accession>A0A815ZT21</accession>
<gene>
    <name evidence="7" type="ORF">KQP761_LOCUS20965</name>
</gene>
<dbReference type="Pfam" id="PF00644">
    <property type="entry name" value="PARP"/>
    <property type="match status" value="1"/>
</dbReference>
<evidence type="ECO:0000256" key="3">
    <source>
        <dbReference type="ARBA" id="ARBA00023027"/>
    </source>
</evidence>
<dbReference type="Gene3D" id="3.90.228.10">
    <property type="match status" value="1"/>
</dbReference>
<sequence length="212" mass="23901">MSPLDYLYESINCQLEALNPDDIDSQFILRYIRASAPPNTKVEKILKISRANDDERFNERNVGNRYLLWHGLLVEPLCAKGTGKQFGRGIYTADEFGKSLAYCSGVKKNGNESCCMLLCEVALGNTHMVTDKTSSDYRAQLDTSKYQSRTAHGSSIPDPRYTIIRDSGVRMPLGEIITCKNAQHLAHVCTHNEYIIADSSQIVIRYIVQFVR</sequence>
<proteinExistence type="predicted"/>
<dbReference type="EC" id="2.4.2.-" evidence="5"/>
<dbReference type="InterPro" id="IPR050800">
    <property type="entry name" value="ARTD/PARP"/>
</dbReference>
<dbReference type="PANTHER" id="PTHR10459">
    <property type="entry name" value="DNA LIGASE"/>
    <property type="match status" value="1"/>
</dbReference>
<dbReference type="GO" id="GO:0006302">
    <property type="term" value="P:double-strand break repair"/>
    <property type="evidence" value="ECO:0007669"/>
    <property type="project" value="TreeGrafter"/>
</dbReference>
<dbReference type="PANTHER" id="PTHR10459:SF60">
    <property type="entry name" value="POLY [ADP-RIBOSE] POLYMERASE 2"/>
    <property type="match status" value="1"/>
</dbReference>
<evidence type="ECO:0000259" key="6">
    <source>
        <dbReference type="PROSITE" id="PS51059"/>
    </source>
</evidence>
<evidence type="ECO:0000256" key="2">
    <source>
        <dbReference type="ARBA" id="ARBA00022679"/>
    </source>
</evidence>
<reference evidence="7" key="1">
    <citation type="submission" date="2021-02" db="EMBL/GenBank/DDBJ databases">
        <authorList>
            <person name="Nowell W R."/>
        </authorList>
    </citation>
    <scope>NUCLEOTIDE SEQUENCE</scope>
</reference>
<keyword evidence="1 5" id="KW-0328">Glycosyltransferase</keyword>
<keyword evidence="2 5" id="KW-0808">Transferase</keyword>
<protein>
    <recommendedName>
        <fullName evidence="5">Poly [ADP-ribose] polymerase</fullName>
        <shortName evidence="5">PARP</shortName>
        <ecNumber evidence="5">2.4.2.-</ecNumber>
    </recommendedName>
</protein>
<evidence type="ECO:0000313" key="8">
    <source>
        <dbReference type="Proteomes" id="UP000663834"/>
    </source>
</evidence>
<evidence type="ECO:0000256" key="1">
    <source>
        <dbReference type="ARBA" id="ARBA00022676"/>
    </source>
</evidence>
<organism evidence="7 8">
    <name type="scientific">Rotaria magnacalcarata</name>
    <dbReference type="NCBI Taxonomy" id="392030"/>
    <lineage>
        <taxon>Eukaryota</taxon>
        <taxon>Metazoa</taxon>
        <taxon>Spiralia</taxon>
        <taxon>Gnathifera</taxon>
        <taxon>Rotifera</taxon>
        <taxon>Eurotatoria</taxon>
        <taxon>Bdelloidea</taxon>
        <taxon>Philodinida</taxon>
        <taxon>Philodinidae</taxon>
        <taxon>Rotaria</taxon>
    </lineage>
</organism>
<dbReference type="GO" id="GO:0005730">
    <property type="term" value="C:nucleolus"/>
    <property type="evidence" value="ECO:0007669"/>
    <property type="project" value="TreeGrafter"/>
</dbReference>
<dbReference type="SUPFAM" id="SSF56399">
    <property type="entry name" value="ADP-ribosylation"/>
    <property type="match status" value="1"/>
</dbReference>
<comment type="caution">
    <text evidence="7">The sequence shown here is derived from an EMBL/GenBank/DDBJ whole genome shotgun (WGS) entry which is preliminary data.</text>
</comment>
<dbReference type="OrthoDB" id="429950at2759"/>
<name>A0A815ZT21_9BILA</name>
<comment type="catalytic activity">
    <reaction evidence="4">
        <text>NAD(+) + (ADP-D-ribosyl)n-acceptor = nicotinamide + (ADP-D-ribosyl)n+1-acceptor + H(+).</text>
        <dbReference type="EC" id="2.4.2.30"/>
    </reaction>
</comment>
<dbReference type="EMBL" id="CAJNOW010010826">
    <property type="protein sequence ID" value="CAF1588814.1"/>
    <property type="molecule type" value="Genomic_DNA"/>
</dbReference>
<keyword evidence="3 5" id="KW-0520">NAD</keyword>
<dbReference type="InterPro" id="IPR012317">
    <property type="entry name" value="Poly(ADP-ribose)pol_cat_dom"/>
</dbReference>
<dbReference type="PROSITE" id="PS51059">
    <property type="entry name" value="PARP_CATALYTIC"/>
    <property type="match status" value="1"/>
</dbReference>
<dbReference type="GO" id="GO:1990404">
    <property type="term" value="F:NAD+-protein mono-ADP-ribosyltransferase activity"/>
    <property type="evidence" value="ECO:0007669"/>
    <property type="project" value="TreeGrafter"/>
</dbReference>
<evidence type="ECO:0000313" key="7">
    <source>
        <dbReference type="EMBL" id="CAF1588814.1"/>
    </source>
</evidence>
<feature type="domain" description="PARP catalytic" evidence="6">
    <location>
        <begin position="2"/>
        <end position="212"/>
    </location>
</feature>
<dbReference type="AlphaFoldDB" id="A0A815ZT21"/>
<dbReference type="GO" id="GO:0070212">
    <property type="term" value="P:protein poly-ADP-ribosylation"/>
    <property type="evidence" value="ECO:0007669"/>
    <property type="project" value="TreeGrafter"/>
</dbReference>
<evidence type="ECO:0000256" key="5">
    <source>
        <dbReference type="RuleBase" id="RU362114"/>
    </source>
</evidence>
<dbReference type="Proteomes" id="UP000663834">
    <property type="component" value="Unassembled WGS sequence"/>
</dbReference>
<dbReference type="GO" id="GO:0003950">
    <property type="term" value="F:NAD+ poly-ADP-ribosyltransferase activity"/>
    <property type="evidence" value="ECO:0007669"/>
    <property type="project" value="UniProtKB-UniRule"/>
</dbReference>